<dbReference type="Gramene" id="EOY32207">
    <property type="protein sequence ID" value="EOY32207"/>
    <property type="gene ID" value="TCM_039810"/>
</dbReference>
<evidence type="ECO:0000313" key="3">
    <source>
        <dbReference type="EMBL" id="EOY32207.1"/>
    </source>
</evidence>
<name>A0A061GSU0_THECC</name>
<organism evidence="3 4">
    <name type="scientific">Theobroma cacao</name>
    <name type="common">Cacao</name>
    <name type="synonym">Cocoa</name>
    <dbReference type="NCBI Taxonomy" id="3641"/>
    <lineage>
        <taxon>Eukaryota</taxon>
        <taxon>Viridiplantae</taxon>
        <taxon>Streptophyta</taxon>
        <taxon>Embryophyta</taxon>
        <taxon>Tracheophyta</taxon>
        <taxon>Spermatophyta</taxon>
        <taxon>Magnoliopsida</taxon>
        <taxon>eudicotyledons</taxon>
        <taxon>Gunneridae</taxon>
        <taxon>Pentapetalae</taxon>
        <taxon>rosids</taxon>
        <taxon>malvids</taxon>
        <taxon>Malvales</taxon>
        <taxon>Malvaceae</taxon>
        <taxon>Byttnerioideae</taxon>
        <taxon>Theobroma</taxon>
    </lineage>
</organism>
<reference evidence="3 4" key="1">
    <citation type="journal article" date="2013" name="Genome Biol.">
        <title>The genome sequence of the most widely cultivated cacao type and its use to identify candidate genes regulating pod color.</title>
        <authorList>
            <person name="Motamayor J.C."/>
            <person name="Mockaitis K."/>
            <person name="Schmutz J."/>
            <person name="Haiminen N."/>
            <person name="Iii D.L."/>
            <person name="Cornejo O."/>
            <person name="Findley S.D."/>
            <person name="Zheng P."/>
            <person name="Utro F."/>
            <person name="Royaert S."/>
            <person name="Saski C."/>
            <person name="Jenkins J."/>
            <person name="Podicheti R."/>
            <person name="Zhao M."/>
            <person name="Scheffler B.E."/>
            <person name="Stack J.C."/>
            <person name="Feltus F.A."/>
            <person name="Mustiga G.M."/>
            <person name="Amores F."/>
            <person name="Phillips W."/>
            <person name="Marelli J.P."/>
            <person name="May G.D."/>
            <person name="Shapiro H."/>
            <person name="Ma J."/>
            <person name="Bustamante C.D."/>
            <person name="Schnell R.J."/>
            <person name="Main D."/>
            <person name="Gilbert D."/>
            <person name="Parida L."/>
            <person name="Kuhn D.N."/>
        </authorList>
    </citation>
    <scope>NUCLEOTIDE SEQUENCE [LARGE SCALE GENOMIC DNA]</scope>
    <source>
        <strain evidence="4">cv. Matina 1-6</strain>
    </source>
</reference>
<keyword evidence="4" id="KW-1185">Reference proteome</keyword>
<accession>A0A061GSU0</accession>
<feature type="region of interest" description="Disordered" evidence="1">
    <location>
        <begin position="184"/>
        <end position="205"/>
    </location>
</feature>
<dbReference type="OMA" id="LMFRDRQ"/>
<gene>
    <name evidence="3" type="ORF">TCM_039810</name>
</gene>
<evidence type="ECO:0000313" key="4">
    <source>
        <dbReference type="Proteomes" id="UP000026915"/>
    </source>
</evidence>
<dbReference type="InterPro" id="IPR001584">
    <property type="entry name" value="Integrase_cat-core"/>
</dbReference>
<dbReference type="STRING" id="3641.A0A061GSU0"/>
<protein>
    <recommendedName>
        <fullName evidence="2">Integrase catalytic domain-containing protein</fullName>
    </recommendedName>
</protein>
<dbReference type="EMBL" id="CM001887">
    <property type="protein sequence ID" value="EOY32207.1"/>
    <property type="molecule type" value="Genomic_DNA"/>
</dbReference>
<dbReference type="eggNOG" id="KOG0017">
    <property type="taxonomic scope" value="Eukaryota"/>
</dbReference>
<dbReference type="PANTHER" id="PTHR45835:SF99">
    <property type="entry name" value="CHROMO DOMAIN-CONTAINING PROTEIN-RELATED"/>
    <property type="match status" value="1"/>
</dbReference>
<dbReference type="InterPro" id="IPR012337">
    <property type="entry name" value="RNaseH-like_sf"/>
</dbReference>
<dbReference type="PANTHER" id="PTHR45835">
    <property type="entry name" value="YALI0A06105P"/>
    <property type="match status" value="1"/>
</dbReference>
<dbReference type="AlphaFoldDB" id="A0A061GSU0"/>
<dbReference type="Proteomes" id="UP000026915">
    <property type="component" value="Chromosome 9"/>
</dbReference>
<dbReference type="GO" id="GO:0003676">
    <property type="term" value="F:nucleic acid binding"/>
    <property type="evidence" value="ECO:0007669"/>
    <property type="project" value="InterPro"/>
</dbReference>
<evidence type="ECO:0000256" key="1">
    <source>
        <dbReference type="SAM" id="MobiDB-lite"/>
    </source>
</evidence>
<dbReference type="SUPFAM" id="SSF53098">
    <property type="entry name" value="Ribonuclease H-like"/>
    <property type="match status" value="1"/>
</dbReference>
<dbReference type="HOGENOM" id="CLU_000384_6_1_1"/>
<feature type="domain" description="Integrase catalytic" evidence="2">
    <location>
        <begin position="81"/>
        <end position="191"/>
    </location>
</feature>
<sequence length="205" mass="23377">MKSLGVQLRNGEDGSLLANFIVRPSLLNQIKDIQRSDDELRKEIQKLTDGGVSEFRFGEDNVLMFRDRQVKAEHQRPAGTLQSLPVPEWKWEHVTMDFVLGLPRTQRGKDAIWVIVDRLTKSTHFLAVHSTYSIEKLAQLYINEIVRLHGVPVSIVSDRDPRFNSRFWPKFQEALGTKLKFSTAFHPQTDGGEPSGKGKKVVPDE</sequence>
<evidence type="ECO:0000259" key="2">
    <source>
        <dbReference type="PROSITE" id="PS50994"/>
    </source>
</evidence>
<dbReference type="Gene3D" id="3.30.420.10">
    <property type="entry name" value="Ribonuclease H-like superfamily/Ribonuclease H"/>
    <property type="match status" value="1"/>
</dbReference>
<dbReference type="GO" id="GO:0015074">
    <property type="term" value="P:DNA integration"/>
    <property type="evidence" value="ECO:0007669"/>
    <property type="project" value="InterPro"/>
</dbReference>
<dbReference type="InterPro" id="IPR036397">
    <property type="entry name" value="RNaseH_sf"/>
</dbReference>
<dbReference type="InParanoid" id="A0A061GSU0"/>
<proteinExistence type="predicted"/>
<dbReference type="PROSITE" id="PS50994">
    <property type="entry name" value="INTEGRASE"/>
    <property type="match status" value="1"/>
</dbReference>